<accession>A0A3S4UZV4</accession>
<dbReference type="EMBL" id="LR134476">
    <property type="protein sequence ID" value="VEI13880.1"/>
    <property type="molecule type" value="Genomic_DNA"/>
</dbReference>
<evidence type="ECO:0000313" key="3">
    <source>
        <dbReference type="Proteomes" id="UP000269542"/>
    </source>
</evidence>
<evidence type="ECO:0000313" key="2">
    <source>
        <dbReference type="EMBL" id="VEI13880.1"/>
    </source>
</evidence>
<dbReference type="Proteomes" id="UP000269542">
    <property type="component" value="Chromosome"/>
</dbReference>
<protein>
    <submittedName>
        <fullName evidence="2">Uncharacterized protein</fullName>
    </submittedName>
</protein>
<dbReference type="KEGG" id="tbw:NCTC13354_01603"/>
<sequence length="201" mass="23015">MTKKNNTPRPYESRCKTDSRGQKHWHVFVPSKRGYAWLELPDLPDDEVRKQILNPDFLPEWKVAWLAAEYEQFRAQENARKRKDTSYSDWPVEPWDNAEVEAHGTSLPEVYALQQAEQAEAEKVVAQILLPLTDQQKKYLTLSLGDGLSYADIARQENPDASQSEINKLADGVRQCVNRAKKAIHKQHGSTRPDSTSVEDV</sequence>
<dbReference type="SUPFAM" id="SSF88659">
    <property type="entry name" value="Sigma3 and sigma4 domains of RNA polymerase sigma factors"/>
    <property type="match status" value="1"/>
</dbReference>
<feature type="region of interest" description="Disordered" evidence="1">
    <location>
        <begin position="1"/>
        <end position="22"/>
    </location>
</feature>
<proteinExistence type="predicted"/>
<gene>
    <name evidence="2" type="ORF">NCTC13354_01603</name>
</gene>
<feature type="region of interest" description="Disordered" evidence="1">
    <location>
        <begin position="181"/>
        <end position="201"/>
    </location>
</feature>
<reference evidence="2 3" key="1">
    <citation type="submission" date="2018-12" db="EMBL/GenBank/DDBJ databases">
        <authorList>
            <consortium name="Pathogen Informatics"/>
        </authorList>
    </citation>
    <scope>NUCLEOTIDE SEQUENCE [LARGE SCALE GENOMIC DNA]</scope>
    <source>
        <strain evidence="2 3">NCTC13354</strain>
    </source>
</reference>
<evidence type="ECO:0000256" key="1">
    <source>
        <dbReference type="SAM" id="MobiDB-lite"/>
    </source>
</evidence>
<keyword evidence="3" id="KW-1185">Reference proteome</keyword>
<name>A0A3S4UZV4_9ACTO</name>
<dbReference type="InterPro" id="IPR013324">
    <property type="entry name" value="RNA_pol_sigma_r3/r4-like"/>
</dbReference>
<feature type="compositionally biased region" description="Basic and acidic residues" evidence="1">
    <location>
        <begin position="11"/>
        <end position="21"/>
    </location>
</feature>
<dbReference type="AlphaFoldDB" id="A0A3S4UZV4"/>
<organism evidence="2 3">
    <name type="scientific">Trueperella bialowiezensis</name>
    <dbReference type="NCBI Taxonomy" id="312285"/>
    <lineage>
        <taxon>Bacteria</taxon>
        <taxon>Bacillati</taxon>
        <taxon>Actinomycetota</taxon>
        <taxon>Actinomycetes</taxon>
        <taxon>Actinomycetales</taxon>
        <taxon>Actinomycetaceae</taxon>
        <taxon>Trueperella</taxon>
    </lineage>
</organism>
<feature type="compositionally biased region" description="Polar residues" evidence="1">
    <location>
        <begin position="190"/>
        <end position="201"/>
    </location>
</feature>